<name>A0ACC1QR96_9HYPO</name>
<organism evidence="1 2">
    <name type="scientific">Lecanicillium saksenae</name>
    <dbReference type="NCBI Taxonomy" id="468837"/>
    <lineage>
        <taxon>Eukaryota</taxon>
        <taxon>Fungi</taxon>
        <taxon>Dikarya</taxon>
        <taxon>Ascomycota</taxon>
        <taxon>Pezizomycotina</taxon>
        <taxon>Sordariomycetes</taxon>
        <taxon>Hypocreomycetidae</taxon>
        <taxon>Hypocreales</taxon>
        <taxon>Cordycipitaceae</taxon>
        <taxon>Lecanicillium</taxon>
    </lineage>
</organism>
<sequence length="192" mass="21034">MLHKTQLLVALTVANCVSALTGDVYLYEEESCQGPRRICSNMPEYGCCGSRGSIFSSSKVLFREPCVRAWLYARSSQSNDLCRVALERSSGCVTHLYTITGSFWSSDPSPGSMSVEDADAAQPDPALCRAPDLLSTDVDGWTYSIMLNGTHHSDFLQAVDEGQSSRDAMENYIIQNADAKVPREDETISARC</sequence>
<protein>
    <submittedName>
        <fullName evidence="1">Uncharacterized protein</fullName>
    </submittedName>
</protein>
<dbReference type="Proteomes" id="UP001148737">
    <property type="component" value="Unassembled WGS sequence"/>
</dbReference>
<evidence type="ECO:0000313" key="2">
    <source>
        <dbReference type="Proteomes" id="UP001148737"/>
    </source>
</evidence>
<dbReference type="EMBL" id="JANAKD010000806">
    <property type="protein sequence ID" value="KAJ3488082.1"/>
    <property type="molecule type" value="Genomic_DNA"/>
</dbReference>
<accession>A0ACC1QR96</accession>
<evidence type="ECO:0000313" key="1">
    <source>
        <dbReference type="EMBL" id="KAJ3488082.1"/>
    </source>
</evidence>
<proteinExistence type="predicted"/>
<keyword evidence="2" id="KW-1185">Reference proteome</keyword>
<reference evidence="1" key="1">
    <citation type="submission" date="2022-07" db="EMBL/GenBank/DDBJ databases">
        <title>Genome Sequence of Lecanicillium saksenae.</title>
        <authorList>
            <person name="Buettner E."/>
        </authorList>
    </citation>
    <scope>NUCLEOTIDE SEQUENCE</scope>
    <source>
        <strain evidence="1">VT-O1</strain>
    </source>
</reference>
<gene>
    <name evidence="1" type="ORF">NLG97_g6265</name>
</gene>
<comment type="caution">
    <text evidence="1">The sequence shown here is derived from an EMBL/GenBank/DDBJ whole genome shotgun (WGS) entry which is preliminary data.</text>
</comment>